<dbReference type="SUPFAM" id="SSF53850">
    <property type="entry name" value="Periplasmic binding protein-like II"/>
    <property type="match status" value="1"/>
</dbReference>
<accession>A0AAE3LKE9</accession>
<sequence>MCRTQNITYLFTSLVFLLSIVSCKNQSTDDSQVFYYNESSGVQTLDPAFARSQSVMWTVHQLYNTLVEIDSNLNIVPGIAKRWNISPDRLVYTFYLRDSIYFHDNDAFPNGRGRKLTASDVAYSLNRIIDPATASPGAWIFNERINKDGFRAVNDTIFELHLSRPFHPILGILSMPYCSIVPKEAVEKYGKDFRKHPCGTGPFMLRYWDEGQAMVLEKNTNYWEYDSSGKRLPYLKAVSISYNTNKATEFLLLRQNKLSFINDVDAAFKDEVISKKGELRDEWKDKFVLKKGPFMNVEYYGILVDESNPLVKNSPLKIKKIRQAINYGIDRNKFMLYLRNSLGMAAEAGFVPRGLPSENTEFVKGYNYDPAKALQLLKEAGFPKGKNLPVIKLISVPMYADIGSFVARELENIGIKLQLEVLQKSVLMEQTAKSQAAFFRGSWIADYPDAENYLAVFYSKNPAPPNYTRYNNAAYDRLYEEAIRETNDSLRYNLYRKMDQMIMNDAPIVPLFYDEVIRLIQPKVKNFYSDPMNMLELRRVYMEE</sequence>
<evidence type="ECO:0000256" key="5">
    <source>
        <dbReference type="SAM" id="SignalP"/>
    </source>
</evidence>
<dbReference type="GO" id="GO:0043190">
    <property type="term" value="C:ATP-binding cassette (ABC) transporter complex"/>
    <property type="evidence" value="ECO:0007669"/>
    <property type="project" value="InterPro"/>
</dbReference>
<keyword evidence="8" id="KW-1185">Reference proteome</keyword>
<dbReference type="CDD" id="cd00995">
    <property type="entry name" value="PBP2_NikA_DppA_OppA_like"/>
    <property type="match status" value="1"/>
</dbReference>
<proteinExistence type="inferred from homology"/>
<dbReference type="Gene3D" id="3.10.105.10">
    <property type="entry name" value="Dipeptide-binding Protein, Domain 3"/>
    <property type="match status" value="1"/>
</dbReference>
<feature type="chain" id="PRO_5042244166" evidence="5">
    <location>
        <begin position="28"/>
        <end position="544"/>
    </location>
</feature>
<dbReference type="RefSeq" id="WP_263038014.1">
    <property type="nucleotide sequence ID" value="NZ_JAOTPL010000010.1"/>
</dbReference>
<dbReference type="InterPro" id="IPR000914">
    <property type="entry name" value="SBP_5_dom"/>
</dbReference>
<comment type="caution">
    <text evidence="7">The sequence shown here is derived from an EMBL/GenBank/DDBJ whole genome shotgun (WGS) entry which is preliminary data.</text>
</comment>
<name>A0AAE3LKE9_9BACT</name>
<dbReference type="GO" id="GO:0015833">
    <property type="term" value="P:peptide transport"/>
    <property type="evidence" value="ECO:0007669"/>
    <property type="project" value="TreeGrafter"/>
</dbReference>
<dbReference type="EMBL" id="JAOTPL010000010">
    <property type="protein sequence ID" value="MCU7694528.1"/>
    <property type="molecule type" value="Genomic_DNA"/>
</dbReference>
<dbReference type="GO" id="GO:0030288">
    <property type="term" value="C:outer membrane-bounded periplasmic space"/>
    <property type="evidence" value="ECO:0007669"/>
    <property type="project" value="UniProtKB-ARBA"/>
</dbReference>
<dbReference type="PANTHER" id="PTHR30290:SF10">
    <property type="entry name" value="PERIPLASMIC OLIGOPEPTIDE-BINDING PROTEIN-RELATED"/>
    <property type="match status" value="1"/>
</dbReference>
<dbReference type="AlphaFoldDB" id="A0AAE3LKE9"/>
<evidence type="ECO:0000256" key="1">
    <source>
        <dbReference type="ARBA" id="ARBA00004196"/>
    </source>
</evidence>
<keyword evidence="4 5" id="KW-0732">Signal</keyword>
<comment type="similarity">
    <text evidence="2">Belongs to the bacterial solute-binding protein 5 family.</text>
</comment>
<comment type="subcellular location">
    <subcellularLocation>
        <location evidence="1">Cell envelope</location>
    </subcellularLocation>
</comment>
<dbReference type="InterPro" id="IPR030678">
    <property type="entry name" value="Peptide/Ni-bd"/>
</dbReference>
<dbReference type="Gene3D" id="3.40.190.10">
    <property type="entry name" value="Periplasmic binding protein-like II"/>
    <property type="match status" value="1"/>
</dbReference>
<gene>
    <name evidence="7" type="ORF">OD355_08375</name>
</gene>
<feature type="domain" description="Solute-binding protein family 5" evidence="6">
    <location>
        <begin position="74"/>
        <end position="462"/>
    </location>
</feature>
<evidence type="ECO:0000256" key="3">
    <source>
        <dbReference type="ARBA" id="ARBA00022448"/>
    </source>
</evidence>
<dbReference type="PROSITE" id="PS51257">
    <property type="entry name" value="PROKAR_LIPOPROTEIN"/>
    <property type="match status" value="1"/>
</dbReference>
<dbReference type="Gene3D" id="3.90.76.10">
    <property type="entry name" value="Dipeptide-binding Protein, Domain 1"/>
    <property type="match status" value="1"/>
</dbReference>
<dbReference type="GO" id="GO:1904680">
    <property type="term" value="F:peptide transmembrane transporter activity"/>
    <property type="evidence" value="ECO:0007669"/>
    <property type="project" value="TreeGrafter"/>
</dbReference>
<dbReference type="Proteomes" id="UP001209317">
    <property type="component" value="Unassembled WGS sequence"/>
</dbReference>
<feature type="signal peptide" evidence="5">
    <location>
        <begin position="1"/>
        <end position="27"/>
    </location>
</feature>
<dbReference type="InterPro" id="IPR039424">
    <property type="entry name" value="SBP_5"/>
</dbReference>
<dbReference type="PIRSF" id="PIRSF002741">
    <property type="entry name" value="MppA"/>
    <property type="match status" value="1"/>
</dbReference>
<evidence type="ECO:0000256" key="2">
    <source>
        <dbReference type="ARBA" id="ARBA00005695"/>
    </source>
</evidence>
<reference evidence="7" key="1">
    <citation type="submission" date="2022-10" db="EMBL/GenBank/DDBJ databases">
        <authorList>
            <person name="Kim H.S."/>
            <person name="Kim J.-S."/>
            <person name="Suh M.K."/>
            <person name="Eom M.K."/>
            <person name="Lee J.-S."/>
        </authorList>
    </citation>
    <scope>NUCLEOTIDE SEQUENCE</scope>
    <source>
        <strain evidence="7">LIP-5</strain>
    </source>
</reference>
<protein>
    <submittedName>
        <fullName evidence="7">ABC transporter substrate-binding protein</fullName>
    </submittedName>
</protein>
<evidence type="ECO:0000259" key="6">
    <source>
        <dbReference type="Pfam" id="PF00496"/>
    </source>
</evidence>
<evidence type="ECO:0000313" key="7">
    <source>
        <dbReference type="EMBL" id="MCU7694528.1"/>
    </source>
</evidence>
<keyword evidence="3" id="KW-0813">Transport</keyword>
<dbReference type="Pfam" id="PF00496">
    <property type="entry name" value="SBP_bac_5"/>
    <property type="match status" value="1"/>
</dbReference>
<organism evidence="7 8">
    <name type="scientific">Haoranjiania flava</name>
    <dbReference type="NCBI Taxonomy" id="1856322"/>
    <lineage>
        <taxon>Bacteria</taxon>
        <taxon>Pseudomonadati</taxon>
        <taxon>Bacteroidota</taxon>
        <taxon>Chitinophagia</taxon>
        <taxon>Chitinophagales</taxon>
        <taxon>Chitinophagaceae</taxon>
        <taxon>Haoranjiania</taxon>
    </lineage>
</organism>
<evidence type="ECO:0000256" key="4">
    <source>
        <dbReference type="ARBA" id="ARBA00022729"/>
    </source>
</evidence>
<evidence type="ECO:0000313" key="8">
    <source>
        <dbReference type="Proteomes" id="UP001209317"/>
    </source>
</evidence>
<dbReference type="PANTHER" id="PTHR30290">
    <property type="entry name" value="PERIPLASMIC BINDING COMPONENT OF ABC TRANSPORTER"/>
    <property type="match status" value="1"/>
</dbReference>